<evidence type="ECO:0000256" key="1">
    <source>
        <dbReference type="SAM" id="Phobius"/>
    </source>
</evidence>
<dbReference type="Proteomes" id="UP000224634">
    <property type="component" value="Unassembled WGS sequence"/>
</dbReference>
<comment type="caution">
    <text evidence="2">The sequence shown here is derived from an EMBL/GenBank/DDBJ whole genome shotgun (WGS) entry which is preliminary data.</text>
</comment>
<name>A0A2B7YCV8_POLH7</name>
<protein>
    <submittedName>
        <fullName evidence="2">Uncharacterized protein</fullName>
    </submittedName>
</protein>
<sequence length="68" mass="7727">MSLWTSYRALAPRTRLLFGFGLIAYAGIGMWSSPKVEEALGMVPTKQEQEELDRKMNIQISRIDRPGN</sequence>
<evidence type="ECO:0000313" key="2">
    <source>
        <dbReference type="EMBL" id="PGH18702.1"/>
    </source>
</evidence>
<dbReference type="EMBL" id="PDNA01000055">
    <property type="protein sequence ID" value="PGH18702.1"/>
    <property type="molecule type" value="Genomic_DNA"/>
</dbReference>
<reference evidence="2 3" key="1">
    <citation type="submission" date="2017-10" db="EMBL/GenBank/DDBJ databases">
        <title>Comparative genomics in systemic dimorphic fungi from Ajellomycetaceae.</title>
        <authorList>
            <person name="Munoz J.F."/>
            <person name="Mcewen J.G."/>
            <person name="Clay O.K."/>
            <person name="Cuomo C.A."/>
        </authorList>
    </citation>
    <scope>NUCLEOTIDE SEQUENCE [LARGE SCALE GENOMIC DNA]</scope>
    <source>
        <strain evidence="2 3">UAMH7299</strain>
    </source>
</reference>
<organism evidence="2 3">
    <name type="scientific">Polytolypa hystricis (strain UAMH7299)</name>
    <dbReference type="NCBI Taxonomy" id="1447883"/>
    <lineage>
        <taxon>Eukaryota</taxon>
        <taxon>Fungi</taxon>
        <taxon>Dikarya</taxon>
        <taxon>Ascomycota</taxon>
        <taxon>Pezizomycotina</taxon>
        <taxon>Eurotiomycetes</taxon>
        <taxon>Eurotiomycetidae</taxon>
        <taxon>Onygenales</taxon>
        <taxon>Onygenales incertae sedis</taxon>
        <taxon>Polytolypa</taxon>
    </lineage>
</organism>
<dbReference type="OrthoDB" id="2555959at2759"/>
<dbReference type="AlphaFoldDB" id="A0A2B7YCV8"/>
<keyword evidence="1" id="KW-0812">Transmembrane</keyword>
<gene>
    <name evidence="2" type="ORF">AJ80_04355</name>
</gene>
<keyword evidence="1" id="KW-1133">Transmembrane helix</keyword>
<accession>A0A2B7YCV8</accession>
<feature type="transmembrane region" description="Helical" evidence="1">
    <location>
        <begin position="16"/>
        <end position="33"/>
    </location>
</feature>
<evidence type="ECO:0000313" key="3">
    <source>
        <dbReference type="Proteomes" id="UP000224634"/>
    </source>
</evidence>
<proteinExistence type="predicted"/>
<dbReference type="STRING" id="1447883.A0A2B7YCV8"/>
<keyword evidence="1" id="KW-0472">Membrane</keyword>
<keyword evidence="3" id="KW-1185">Reference proteome</keyword>